<dbReference type="Proteomes" id="UP000006443">
    <property type="component" value="Unassembled WGS sequence"/>
</dbReference>
<dbReference type="CDD" id="cd01745">
    <property type="entry name" value="GATase1_2"/>
    <property type="match status" value="1"/>
</dbReference>
<evidence type="ECO:0000313" key="1">
    <source>
        <dbReference type="EMBL" id="EEG79012.1"/>
    </source>
</evidence>
<dbReference type="InterPro" id="IPR029062">
    <property type="entry name" value="Class_I_gatase-like"/>
</dbReference>
<dbReference type="InterPro" id="IPR011697">
    <property type="entry name" value="Peptidase_C26"/>
</dbReference>
<dbReference type="OrthoDB" id="9813383at2"/>
<dbReference type="eggNOG" id="COG2071">
    <property type="taxonomic scope" value="Bacteria"/>
</dbReference>
<dbReference type="GO" id="GO:0005829">
    <property type="term" value="C:cytosol"/>
    <property type="evidence" value="ECO:0007669"/>
    <property type="project" value="TreeGrafter"/>
</dbReference>
<protein>
    <submittedName>
        <fullName evidence="1">Peptidase C26</fullName>
    </submittedName>
</protein>
<comment type="caution">
    <text evidence="1">The sequence shown here is derived from an EMBL/GenBank/DDBJ whole genome shotgun (WGS) entry which is preliminary data.</text>
</comment>
<dbReference type="PANTHER" id="PTHR43235:SF1">
    <property type="entry name" value="GLUTAMINE AMIDOTRANSFERASE PB2B2.05-RELATED"/>
    <property type="match status" value="1"/>
</dbReference>
<dbReference type="Pfam" id="PF07722">
    <property type="entry name" value="Peptidase_C26"/>
    <property type="match status" value="1"/>
</dbReference>
<dbReference type="STRING" id="555088.DealDRAFT_0286"/>
<dbReference type="InterPro" id="IPR044668">
    <property type="entry name" value="PuuD-like"/>
</dbReference>
<dbReference type="GO" id="GO:0033969">
    <property type="term" value="F:gamma-glutamyl-gamma-aminobutyrate hydrolase activity"/>
    <property type="evidence" value="ECO:0007669"/>
    <property type="project" value="TreeGrafter"/>
</dbReference>
<dbReference type="Gene3D" id="3.40.50.880">
    <property type="match status" value="1"/>
</dbReference>
<dbReference type="EMBL" id="ACJM01000001">
    <property type="protein sequence ID" value="EEG79012.1"/>
    <property type="molecule type" value="Genomic_DNA"/>
</dbReference>
<name>C0GCS7_DETAL</name>
<organism evidence="1 2">
    <name type="scientific">Dethiobacter alkaliphilus AHT 1</name>
    <dbReference type="NCBI Taxonomy" id="555088"/>
    <lineage>
        <taxon>Bacteria</taxon>
        <taxon>Bacillati</taxon>
        <taxon>Bacillota</taxon>
        <taxon>Dethiobacteria</taxon>
        <taxon>Dethiobacterales</taxon>
        <taxon>Dethiobacteraceae</taxon>
        <taxon>Dethiobacter</taxon>
    </lineage>
</organism>
<dbReference type="PANTHER" id="PTHR43235">
    <property type="entry name" value="GLUTAMINE AMIDOTRANSFERASE PB2B2.05-RELATED"/>
    <property type="match status" value="1"/>
</dbReference>
<dbReference type="RefSeq" id="WP_008514153.1">
    <property type="nucleotide sequence ID" value="NZ_ACJM01000001.1"/>
</dbReference>
<sequence length="232" mass="25130">MPRIGITCNIRDGENTLSLAYSQAVARSGAIPLLLPVCAGKHLWQQMLANVDGLLLSGGGDPDAVHFGEEATPAQGQVQPERDQMELFMAQRALSCGLPLLGICRGAQVMAIAAGGTLHQDIAHIAGVQHDQRAPKNYLIHGVRIIEKSLLHRIVGGNTLRVNSMHHQAVKTPGKLQISAKAFDGIIEAVEAVQHPFALGVQWHPEWMTKYLQGRALFHALKQAALAYGRRQ</sequence>
<dbReference type="AlphaFoldDB" id="C0GCS7"/>
<dbReference type="PROSITE" id="PS51273">
    <property type="entry name" value="GATASE_TYPE_1"/>
    <property type="match status" value="1"/>
</dbReference>
<accession>C0GCS7</accession>
<dbReference type="SUPFAM" id="SSF52317">
    <property type="entry name" value="Class I glutamine amidotransferase-like"/>
    <property type="match status" value="1"/>
</dbReference>
<keyword evidence="2" id="KW-1185">Reference proteome</keyword>
<evidence type="ECO:0000313" key="2">
    <source>
        <dbReference type="Proteomes" id="UP000006443"/>
    </source>
</evidence>
<proteinExistence type="predicted"/>
<gene>
    <name evidence="1" type="ORF">DealDRAFT_0286</name>
</gene>
<dbReference type="GO" id="GO:0006598">
    <property type="term" value="P:polyamine catabolic process"/>
    <property type="evidence" value="ECO:0007669"/>
    <property type="project" value="TreeGrafter"/>
</dbReference>
<reference evidence="1 2" key="1">
    <citation type="submission" date="2009-02" db="EMBL/GenBank/DDBJ databases">
        <title>Sequencing of the draft genome and assembly of Dethiobacter alkaliphilus AHT 1.</title>
        <authorList>
            <consortium name="US DOE Joint Genome Institute (JGI-PGF)"/>
            <person name="Lucas S."/>
            <person name="Copeland A."/>
            <person name="Lapidus A."/>
            <person name="Glavina del Rio T."/>
            <person name="Dalin E."/>
            <person name="Tice H."/>
            <person name="Bruce D."/>
            <person name="Goodwin L."/>
            <person name="Pitluck S."/>
            <person name="Larimer F."/>
            <person name="Land M.L."/>
            <person name="Hauser L."/>
            <person name="Muyzer G."/>
        </authorList>
    </citation>
    <scope>NUCLEOTIDE SEQUENCE [LARGE SCALE GENOMIC DNA]</scope>
    <source>
        <strain evidence="1 2">AHT 1</strain>
    </source>
</reference>